<name>A0A2G9IB97_9LAMI</name>
<dbReference type="PANTHER" id="PTHR22891">
    <property type="entry name" value="EUKARYOTIC TRANSLATION INITIATION FACTOR 2C"/>
    <property type="match status" value="1"/>
</dbReference>
<proteinExistence type="predicted"/>
<dbReference type="InterPro" id="IPR003165">
    <property type="entry name" value="Piwi"/>
</dbReference>
<dbReference type="STRING" id="429701.A0A2G9IB97"/>
<dbReference type="PROSITE" id="PS50822">
    <property type="entry name" value="PIWI"/>
    <property type="match status" value="1"/>
</dbReference>
<dbReference type="AlphaFoldDB" id="A0A2G9IB97"/>
<evidence type="ECO:0000313" key="3">
    <source>
        <dbReference type="Proteomes" id="UP000231279"/>
    </source>
</evidence>
<sequence length="346" mass="38950">MSFEGRTMRILLEDGRSSAHRQSSCRVNRRLSVGLGARAPIDERYMMNVLLKINVKLGGINHTVVSESTRTIPLVSKVPTMIFGINVSHAAPGRTDTPSIASVVGSKEWPRISSYRASLRALPPKVHMIDSLFKPMSQQEDAGIVRELLLEFYTSSGQKKPSQIIIFRNGLSASQFNQMLRVEMDQILKACYFLEENWRPKFTVIVSQRQHHTKLFDAKLGTNILPGTTVDNKVCDFQCNNFYMSAHAARIGTSRPTHYHILLDEIGFSSDDLQELIHSLSYAFQRSNNAISEVAPVRYARLAAAKISQVIKPDKMLNTSESIGGYFPEYQLPKLHKNVLSSMFFI</sequence>
<dbReference type="SUPFAM" id="SSF53098">
    <property type="entry name" value="Ribonuclease H-like"/>
    <property type="match status" value="1"/>
</dbReference>
<dbReference type="InterPro" id="IPR012337">
    <property type="entry name" value="RNaseH-like_sf"/>
</dbReference>
<dbReference type="Gene3D" id="3.40.50.2300">
    <property type="match status" value="1"/>
</dbReference>
<dbReference type="Pfam" id="PF02171">
    <property type="entry name" value="Piwi"/>
    <property type="match status" value="1"/>
</dbReference>
<dbReference type="SMART" id="SM00950">
    <property type="entry name" value="Piwi"/>
    <property type="match status" value="1"/>
</dbReference>
<dbReference type="EMBL" id="NKXS01000017">
    <property type="protein sequence ID" value="PIN27026.1"/>
    <property type="molecule type" value="Genomic_DNA"/>
</dbReference>
<dbReference type="OrthoDB" id="10252740at2759"/>
<organism evidence="2 3">
    <name type="scientific">Handroanthus impetiginosus</name>
    <dbReference type="NCBI Taxonomy" id="429701"/>
    <lineage>
        <taxon>Eukaryota</taxon>
        <taxon>Viridiplantae</taxon>
        <taxon>Streptophyta</taxon>
        <taxon>Embryophyta</taxon>
        <taxon>Tracheophyta</taxon>
        <taxon>Spermatophyta</taxon>
        <taxon>Magnoliopsida</taxon>
        <taxon>eudicotyledons</taxon>
        <taxon>Gunneridae</taxon>
        <taxon>Pentapetalae</taxon>
        <taxon>asterids</taxon>
        <taxon>lamiids</taxon>
        <taxon>Lamiales</taxon>
        <taxon>Bignoniaceae</taxon>
        <taxon>Crescentiina</taxon>
        <taxon>Tabebuia alliance</taxon>
        <taxon>Handroanthus</taxon>
    </lineage>
</organism>
<gene>
    <name evidence="2" type="ORF">CDL12_00192</name>
</gene>
<reference evidence="3" key="1">
    <citation type="journal article" date="2018" name="Gigascience">
        <title>Genome assembly of the Pink Ipe (Handroanthus impetiginosus, Bignoniaceae), a highly valued, ecologically keystone Neotropical timber forest tree.</title>
        <authorList>
            <person name="Silva-Junior O.B."/>
            <person name="Grattapaglia D."/>
            <person name="Novaes E."/>
            <person name="Collevatti R.G."/>
        </authorList>
    </citation>
    <scope>NUCLEOTIDE SEQUENCE [LARGE SCALE GENOMIC DNA]</scope>
    <source>
        <strain evidence="3">cv. UFG-1</strain>
    </source>
</reference>
<accession>A0A2G9IB97</accession>
<keyword evidence="3" id="KW-1185">Reference proteome</keyword>
<protein>
    <recommendedName>
        <fullName evidence="1">Piwi domain-containing protein</fullName>
    </recommendedName>
</protein>
<dbReference type="Proteomes" id="UP000231279">
    <property type="component" value="Unassembled WGS sequence"/>
</dbReference>
<comment type="caution">
    <text evidence="2">The sequence shown here is derived from an EMBL/GenBank/DDBJ whole genome shotgun (WGS) entry which is preliminary data.</text>
</comment>
<dbReference type="Gene3D" id="3.30.420.10">
    <property type="entry name" value="Ribonuclease H-like superfamily/Ribonuclease H"/>
    <property type="match status" value="1"/>
</dbReference>
<feature type="domain" description="Piwi" evidence="1">
    <location>
        <begin position="45"/>
        <end position="312"/>
    </location>
</feature>
<dbReference type="GO" id="GO:0003676">
    <property type="term" value="F:nucleic acid binding"/>
    <property type="evidence" value="ECO:0007669"/>
    <property type="project" value="InterPro"/>
</dbReference>
<dbReference type="InterPro" id="IPR036397">
    <property type="entry name" value="RNaseH_sf"/>
</dbReference>
<evidence type="ECO:0000259" key="1">
    <source>
        <dbReference type="PROSITE" id="PS50822"/>
    </source>
</evidence>
<evidence type="ECO:0000313" key="2">
    <source>
        <dbReference type="EMBL" id="PIN27026.1"/>
    </source>
</evidence>